<dbReference type="InterPro" id="IPR018708">
    <property type="entry name" value="DUF2225"/>
</dbReference>
<evidence type="ECO:0008006" key="3">
    <source>
        <dbReference type="Google" id="ProtNLM"/>
    </source>
</evidence>
<dbReference type="OrthoDB" id="9780343at2"/>
<reference evidence="2" key="1">
    <citation type="submission" date="2016-11" db="EMBL/GenBank/DDBJ databases">
        <authorList>
            <person name="Varghese N."/>
            <person name="Submissions S."/>
        </authorList>
    </citation>
    <scope>NUCLEOTIDE SEQUENCE [LARGE SCALE GENOMIC DNA]</scope>
    <source>
        <strain evidence="2">DSM 14826</strain>
    </source>
</reference>
<proteinExistence type="predicted"/>
<sequence length="227" mass="26923">MVASLYSIKVNCLNCNIEFETLKPRSKFCIVLSKDTDFCNHYKDYVNPYFYEVYVCPQCGFAFTENFNEKLREDVKREFYEKVALKWYKRYQYSFARTLGTAIEAYKLALLTANIVKEKDWVIAGLALRLGWFYRYQKNLGNELKFLTIARDYYLKAYNEDGLRGYENPEITILYLIGELSARIGDNETALKYLAKVTEYESREFHKAIVNQARDRWYSIKELARAK</sequence>
<dbReference type="AlphaFoldDB" id="A0A1M6LQ80"/>
<dbReference type="STRING" id="1120989.SAMN02745227_00603"/>
<organism evidence="1 2">
    <name type="scientific">Anaerobranca californiensis DSM 14826</name>
    <dbReference type="NCBI Taxonomy" id="1120989"/>
    <lineage>
        <taxon>Bacteria</taxon>
        <taxon>Bacillati</taxon>
        <taxon>Bacillota</taxon>
        <taxon>Clostridia</taxon>
        <taxon>Eubacteriales</taxon>
        <taxon>Proteinivoracaceae</taxon>
        <taxon>Anaerobranca</taxon>
    </lineage>
</organism>
<accession>A0A1M6LQ80</accession>
<keyword evidence="2" id="KW-1185">Reference proteome</keyword>
<dbReference type="Proteomes" id="UP000243547">
    <property type="component" value="Unassembled WGS sequence"/>
</dbReference>
<protein>
    <recommendedName>
        <fullName evidence="3">DUF2225 domain-containing protein</fullName>
    </recommendedName>
</protein>
<dbReference type="RefSeq" id="WP_072906188.1">
    <property type="nucleotide sequence ID" value="NZ_FRAI01000005.1"/>
</dbReference>
<evidence type="ECO:0000313" key="2">
    <source>
        <dbReference type="Proteomes" id="UP000243547"/>
    </source>
</evidence>
<gene>
    <name evidence="1" type="ORF">SAMN02745227_00603</name>
</gene>
<dbReference type="Pfam" id="PF09986">
    <property type="entry name" value="DUF2225"/>
    <property type="match status" value="1"/>
</dbReference>
<evidence type="ECO:0000313" key="1">
    <source>
        <dbReference type="EMBL" id="SHJ73331.1"/>
    </source>
</evidence>
<dbReference type="EMBL" id="FRAI01000005">
    <property type="protein sequence ID" value="SHJ73331.1"/>
    <property type="molecule type" value="Genomic_DNA"/>
</dbReference>
<name>A0A1M6LQ80_9FIRM</name>